<keyword evidence="2" id="KW-1185">Reference proteome</keyword>
<dbReference type="EMBL" id="JADWDJ010000013">
    <property type="protein sequence ID" value="KAG5271260.1"/>
    <property type="molecule type" value="Genomic_DNA"/>
</dbReference>
<evidence type="ECO:0000313" key="2">
    <source>
        <dbReference type="Proteomes" id="UP000823561"/>
    </source>
</evidence>
<gene>
    <name evidence="1" type="ORF">AALO_G00177710</name>
</gene>
<name>A0AAV6G8H5_9TELE</name>
<proteinExistence type="predicted"/>
<dbReference type="Proteomes" id="UP000823561">
    <property type="component" value="Chromosome 13"/>
</dbReference>
<accession>A0AAV6G8H5</accession>
<evidence type="ECO:0000313" key="1">
    <source>
        <dbReference type="EMBL" id="KAG5271260.1"/>
    </source>
</evidence>
<organism evidence="1 2">
    <name type="scientific">Alosa alosa</name>
    <name type="common">allis shad</name>
    <dbReference type="NCBI Taxonomy" id="278164"/>
    <lineage>
        <taxon>Eukaryota</taxon>
        <taxon>Metazoa</taxon>
        <taxon>Chordata</taxon>
        <taxon>Craniata</taxon>
        <taxon>Vertebrata</taxon>
        <taxon>Euteleostomi</taxon>
        <taxon>Actinopterygii</taxon>
        <taxon>Neopterygii</taxon>
        <taxon>Teleostei</taxon>
        <taxon>Clupei</taxon>
        <taxon>Clupeiformes</taxon>
        <taxon>Clupeoidei</taxon>
        <taxon>Clupeidae</taxon>
        <taxon>Alosa</taxon>
    </lineage>
</organism>
<evidence type="ECO:0008006" key="3">
    <source>
        <dbReference type="Google" id="ProtNLM"/>
    </source>
</evidence>
<sequence>MDCVLAPHCCEPLFPFCCRPRRGAAATAAAAAAGDRAPSEASSLHMPTGVEVAWLGLGRSGHSGVGGADEWVDGWIDGRTEGYS</sequence>
<reference evidence="1" key="1">
    <citation type="submission" date="2020-10" db="EMBL/GenBank/DDBJ databases">
        <title>Chromosome-scale genome assembly of the Allis shad, Alosa alosa.</title>
        <authorList>
            <person name="Margot Z."/>
            <person name="Christophe K."/>
            <person name="Cabau C."/>
            <person name="Louis A."/>
            <person name="Berthelot C."/>
            <person name="Parey E."/>
            <person name="Roest Crollius H."/>
            <person name="Montfort J."/>
            <person name="Robinson-Rechavi M."/>
            <person name="Bucao C."/>
            <person name="Bouchez O."/>
            <person name="Gislard M."/>
            <person name="Lluch J."/>
            <person name="Milhes M."/>
            <person name="Lampietro C."/>
            <person name="Lopez Roques C."/>
            <person name="Donnadieu C."/>
            <person name="Braasch I."/>
            <person name="Desvignes T."/>
            <person name="Postlethwait J."/>
            <person name="Bobe J."/>
            <person name="Guiguen Y."/>
        </authorList>
    </citation>
    <scope>NUCLEOTIDE SEQUENCE</scope>
    <source>
        <strain evidence="1">M-15738</strain>
        <tissue evidence="1">Blood</tissue>
    </source>
</reference>
<dbReference type="AlphaFoldDB" id="A0AAV6G8H5"/>
<comment type="caution">
    <text evidence="1">The sequence shown here is derived from an EMBL/GenBank/DDBJ whole genome shotgun (WGS) entry which is preliminary data.</text>
</comment>
<protein>
    <recommendedName>
        <fullName evidence="3">Secreted protein</fullName>
    </recommendedName>
</protein>